<dbReference type="InterPro" id="IPR036663">
    <property type="entry name" value="Fumarylacetoacetase_C_sf"/>
</dbReference>
<accession>A0A382C7T8</accession>
<protein>
    <recommendedName>
        <fullName evidence="2">Fumarylacetoacetase-like C-terminal domain-containing protein</fullName>
    </recommendedName>
</protein>
<sequence length="230" mass="25235">MSFVIQPSEQASVAIDGSAERFPVRRIYCVGRNYRAHAIEMGADPDREPPFFFMKPADAIVENGATIAYPQKTENLHHEIELVAAIGEGGRDIQEKRALDHVWGYGVGIDLTRRDIQNKAKEMGRPWDMGKGFDNSAPCTALRPVSEVGHPDTTNATIWIKVNGETKQKSTLDLHIWTTAETISYLSGLMELQAGDLIFMGTPDGVGPVMPGDTMEGHIDDVGDLTIKIA</sequence>
<dbReference type="PANTHER" id="PTHR11820:SF90">
    <property type="entry name" value="FLUTATHIONE S-TRANSFERASE"/>
    <property type="match status" value="1"/>
</dbReference>
<proteinExistence type="predicted"/>
<dbReference type="GO" id="GO:0018773">
    <property type="term" value="F:acetylpyruvate hydrolase activity"/>
    <property type="evidence" value="ECO:0007669"/>
    <property type="project" value="TreeGrafter"/>
</dbReference>
<dbReference type="GO" id="GO:0046872">
    <property type="term" value="F:metal ion binding"/>
    <property type="evidence" value="ECO:0007669"/>
    <property type="project" value="UniProtKB-KW"/>
</dbReference>
<dbReference type="Gene3D" id="3.90.850.10">
    <property type="entry name" value="Fumarylacetoacetase-like, C-terminal domain"/>
    <property type="match status" value="1"/>
</dbReference>
<gene>
    <name evidence="3" type="ORF">METZ01_LOCUS174187</name>
</gene>
<dbReference type="InterPro" id="IPR011234">
    <property type="entry name" value="Fumarylacetoacetase-like_C"/>
</dbReference>
<dbReference type="AlphaFoldDB" id="A0A382C7T8"/>
<feature type="domain" description="Fumarylacetoacetase-like C-terminal" evidence="2">
    <location>
        <begin position="27"/>
        <end position="229"/>
    </location>
</feature>
<organism evidence="3">
    <name type="scientific">marine metagenome</name>
    <dbReference type="NCBI Taxonomy" id="408172"/>
    <lineage>
        <taxon>unclassified sequences</taxon>
        <taxon>metagenomes</taxon>
        <taxon>ecological metagenomes</taxon>
    </lineage>
</organism>
<dbReference type="EMBL" id="UINC01032904">
    <property type="protein sequence ID" value="SVB21333.1"/>
    <property type="molecule type" value="Genomic_DNA"/>
</dbReference>
<evidence type="ECO:0000259" key="2">
    <source>
        <dbReference type="Pfam" id="PF01557"/>
    </source>
</evidence>
<reference evidence="3" key="1">
    <citation type="submission" date="2018-05" db="EMBL/GenBank/DDBJ databases">
        <authorList>
            <person name="Lanie J.A."/>
            <person name="Ng W.-L."/>
            <person name="Kazmierczak K.M."/>
            <person name="Andrzejewski T.M."/>
            <person name="Davidsen T.M."/>
            <person name="Wayne K.J."/>
            <person name="Tettelin H."/>
            <person name="Glass J.I."/>
            <person name="Rusch D."/>
            <person name="Podicherti R."/>
            <person name="Tsui H.-C.T."/>
            <person name="Winkler M.E."/>
        </authorList>
    </citation>
    <scope>NUCLEOTIDE SEQUENCE</scope>
</reference>
<keyword evidence="1" id="KW-0479">Metal-binding</keyword>
<name>A0A382C7T8_9ZZZZ</name>
<evidence type="ECO:0000256" key="1">
    <source>
        <dbReference type="ARBA" id="ARBA00022723"/>
    </source>
</evidence>
<evidence type="ECO:0000313" key="3">
    <source>
        <dbReference type="EMBL" id="SVB21333.1"/>
    </source>
</evidence>
<dbReference type="SUPFAM" id="SSF56529">
    <property type="entry name" value="FAH"/>
    <property type="match status" value="1"/>
</dbReference>
<dbReference type="Pfam" id="PF01557">
    <property type="entry name" value="FAA_hydrolase"/>
    <property type="match status" value="1"/>
</dbReference>
<dbReference type="PANTHER" id="PTHR11820">
    <property type="entry name" value="ACYLPYRUVASE"/>
    <property type="match status" value="1"/>
</dbReference>